<dbReference type="InterPro" id="IPR014710">
    <property type="entry name" value="RmlC-like_jellyroll"/>
</dbReference>
<dbReference type="Gene3D" id="2.60.120.10">
    <property type="entry name" value="Jelly Rolls"/>
    <property type="match status" value="1"/>
</dbReference>
<dbReference type="Proteomes" id="UP000199226">
    <property type="component" value="Unassembled WGS sequence"/>
</dbReference>
<dbReference type="AlphaFoldDB" id="A0A1G9XYH3"/>
<accession>A0A1G9XYH3</accession>
<dbReference type="RefSeq" id="WP_090706735.1">
    <property type="nucleotide sequence ID" value="NZ_FNHH01000034.1"/>
</dbReference>
<organism evidence="1 2">
    <name type="scientific">Daejeonella rubra</name>
    <dbReference type="NCBI Taxonomy" id="990371"/>
    <lineage>
        <taxon>Bacteria</taxon>
        <taxon>Pseudomonadati</taxon>
        <taxon>Bacteroidota</taxon>
        <taxon>Sphingobacteriia</taxon>
        <taxon>Sphingobacteriales</taxon>
        <taxon>Sphingobacteriaceae</taxon>
        <taxon>Daejeonella</taxon>
    </lineage>
</organism>
<dbReference type="STRING" id="990371.SAMN05421813_1342"/>
<gene>
    <name evidence="1" type="ORF">SAMN05421813_1342</name>
</gene>
<dbReference type="OrthoDB" id="9802489at2"/>
<evidence type="ECO:0000313" key="2">
    <source>
        <dbReference type="Proteomes" id="UP000199226"/>
    </source>
</evidence>
<sequence length="95" mass="10543">MNIKELHPANKEVSAVSIFKGTGEGTIALQIKANQELKEHVSKVPALLLCIDGEVVFENEKGLKETLFPGDYINIESMVKHWVKGIDDSQLILIK</sequence>
<keyword evidence="2" id="KW-1185">Reference proteome</keyword>
<dbReference type="EMBL" id="FNHH01000034">
    <property type="protein sequence ID" value="SDN01837.1"/>
    <property type="molecule type" value="Genomic_DNA"/>
</dbReference>
<dbReference type="SUPFAM" id="SSF51182">
    <property type="entry name" value="RmlC-like cupins"/>
    <property type="match status" value="1"/>
</dbReference>
<protein>
    <recommendedName>
        <fullName evidence="3">Cupin domain-containing protein</fullName>
    </recommendedName>
</protein>
<evidence type="ECO:0008006" key="3">
    <source>
        <dbReference type="Google" id="ProtNLM"/>
    </source>
</evidence>
<dbReference type="InterPro" id="IPR011051">
    <property type="entry name" value="RmlC_Cupin_sf"/>
</dbReference>
<reference evidence="2" key="1">
    <citation type="submission" date="2016-10" db="EMBL/GenBank/DDBJ databases">
        <authorList>
            <person name="Varghese N."/>
            <person name="Submissions S."/>
        </authorList>
    </citation>
    <scope>NUCLEOTIDE SEQUENCE [LARGE SCALE GENOMIC DNA]</scope>
    <source>
        <strain evidence="2">DSM 24536</strain>
    </source>
</reference>
<evidence type="ECO:0000313" key="1">
    <source>
        <dbReference type="EMBL" id="SDN01837.1"/>
    </source>
</evidence>
<proteinExistence type="predicted"/>
<name>A0A1G9XYH3_9SPHI</name>